<dbReference type="AlphaFoldDB" id="A0A0K2TEP4"/>
<reference evidence="1" key="1">
    <citation type="submission" date="2014-05" db="EMBL/GenBank/DDBJ databases">
        <authorList>
            <person name="Chronopoulou M."/>
        </authorList>
    </citation>
    <scope>NUCLEOTIDE SEQUENCE</scope>
    <source>
        <tissue evidence="1">Whole organism</tissue>
    </source>
</reference>
<protein>
    <submittedName>
        <fullName evidence="1">Uncharacterized protein</fullName>
    </submittedName>
</protein>
<evidence type="ECO:0000313" key="1">
    <source>
        <dbReference type="EMBL" id="CDW24493.1"/>
    </source>
</evidence>
<sequence length="18" mass="2188">MFAFLYSMPLFRLINPLN</sequence>
<name>A0A0K2TEP4_LEPSM</name>
<accession>A0A0K2TEP4</accession>
<proteinExistence type="predicted"/>
<dbReference type="EMBL" id="HACA01007132">
    <property type="protein sequence ID" value="CDW24493.1"/>
    <property type="molecule type" value="Transcribed_RNA"/>
</dbReference>
<organism evidence="1">
    <name type="scientific">Lepeophtheirus salmonis</name>
    <name type="common">Salmon louse</name>
    <name type="synonym">Caligus salmonis</name>
    <dbReference type="NCBI Taxonomy" id="72036"/>
    <lineage>
        <taxon>Eukaryota</taxon>
        <taxon>Metazoa</taxon>
        <taxon>Ecdysozoa</taxon>
        <taxon>Arthropoda</taxon>
        <taxon>Crustacea</taxon>
        <taxon>Multicrustacea</taxon>
        <taxon>Hexanauplia</taxon>
        <taxon>Copepoda</taxon>
        <taxon>Siphonostomatoida</taxon>
        <taxon>Caligidae</taxon>
        <taxon>Lepeophtheirus</taxon>
    </lineage>
</organism>